<evidence type="ECO:0000313" key="3">
    <source>
        <dbReference type="Proteomes" id="UP000694844"/>
    </source>
</evidence>
<feature type="region of interest" description="Disordered" evidence="1">
    <location>
        <begin position="167"/>
        <end position="253"/>
    </location>
</feature>
<feature type="transmembrane region" description="Helical" evidence="2">
    <location>
        <begin position="133"/>
        <end position="153"/>
    </location>
</feature>
<name>A0A8B8ASY6_CRAVI</name>
<dbReference type="OrthoDB" id="10659379at2759"/>
<sequence>MYNIVGQTTAKLASVTVPSTSENRDVQTTVRNGRSTMIGVMTGQGVMRKRTSQSQTTVKLASVTVPSTSENRDVQTTVRNGRSTMIGVMTGQGVMRKRTSQKLHPKECTSTNTRPKPESEELETFDQPEVSGFFAWAAATTVALIIIILKRLLCQNCKCLRRCMHDYDPQPDQQRPTQQPVQSDNIPLNMLHTPPSTSASNFSTPPFTDASNFSTPPSTDASDFSTPTSVKPLIPEKTSPVGTRTRSKCVKKI</sequence>
<keyword evidence="2" id="KW-0812">Transmembrane</keyword>
<feature type="compositionally biased region" description="Polar residues" evidence="1">
    <location>
        <begin position="194"/>
        <end position="229"/>
    </location>
</feature>
<reference evidence="4" key="1">
    <citation type="submission" date="2025-08" db="UniProtKB">
        <authorList>
            <consortium name="RefSeq"/>
        </authorList>
    </citation>
    <scope>IDENTIFICATION</scope>
    <source>
        <tissue evidence="4">Whole sample</tissue>
    </source>
</reference>
<dbReference type="AlphaFoldDB" id="A0A8B8ASY6"/>
<organism evidence="3 4">
    <name type="scientific">Crassostrea virginica</name>
    <name type="common">Eastern oyster</name>
    <dbReference type="NCBI Taxonomy" id="6565"/>
    <lineage>
        <taxon>Eukaryota</taxon>
        <taxon>Metazoa</taxon>
        <taxon>Spiralia</taxon>
        <taxon>Lophotrochozoa</taxon>
        <taxon>Mollusca</taxon>
        <taxon>Bivalvia</taxon>
        <taxon>Autobranchia</taxon>
        <taxon>Pteriomorphia</taxon>
        <taxon>Ostreida</taxon>
        <taxon>Ostreoidea</taxon>
        <taxon>Ostreidae</taxon>
        <taxon>Crassostrea</taxon>
    </lineage>
</organism>
<dbReference type="Proteomes" id="UP000694844">
    <property type="component" value="Chromosome 7"/>
</dbReference>
<evidence type="ECO:0000256" key="1">
    <source>
        <dbReference type="SAM" id="MobiDB-lite"/>
    </source>
</evidence>
<feature type="region of interest" description="Disordered" evidence="1">
    <location>
        <begin position="95"/>
        <end position="123"/>
    </location>
</feature>
<feature type="compositionally biased region" description="Low complexity" evidence="1">
    <location>
        <begin position="170"/>
        <end position="184"/>
    </location>
</feature>
<protein>
    <submittedName>
        <fullName evidence="4">Uncharacterized protein LOC111104709 isoform X1</fullName>
    </submittedName>
</protein>
<evidence type="ECO:0000256" key="2">
    <source>
        <dbReference type="SAM" id="Phobius"/>
    </source>
</evidence>
<gene>
    <name evidence="4" type="primary">LOC111104709</name>
</gene>
<keyword evidence="2" id="KW-0472">Membrane</keyword>
<dbReference type="GeneID" id="111104709"/>
<accession>A0A8B8ASY6</accession>
<keyword evidence="3" id="KW-1185">Reference proteome</keyword>
<keyword evidence="2" id="KW-1133">Transmembrane helix</keyword>
<dbReference type="KEGG" id="cvn:111104709"/>
<proteinExistence type="predicted"/>
<evidence type="ECO:0000313" key="4">
    <source>
        <dbReference type="RefSeq" id="XP_022294502.1"/>
    </source>
</evidence>
<dbReference type="RefSeq" id="XP_022294502.1">
    <property type="nucleotide sequence ID" value="XM_022438794.1"/>
</dbReference>